<reference evidence="6" key="1">
    <citation type="journal article" date="2014" name="Int. J. Syst. Evol. Microbiol.">
        <title>Complete genome sequence of Corynebacterium casei LMG S-19264T (=DSM 44701T), isolated from a smear-ripened cheese.</title>
        <authorList>
            <consortium name="US DOE Joint Genome Institute (JGI-PGF)"/>
            <person name="Walter F."/>
            <person name="Albersmeier A."/>
            <person name="Kalinowski J."/>
            <person name="Ruckert C."/>
        </authorList>
    </citation>
    <scope>NUCLEOTIDE SEQUENCE</scope>
    <source>
        <strain evidence="6">CGMCC 1.15519</strain>
    </source>
</reference>
<comment type="caution">
    <text evidence="6">The sequence shown here is derived from an EMBL/GenBank/DDBJ whole genome shotgun (WGS) entry which is preliminary data.</text>
</comment>
<proteinExistence type="predicted"/>
<evidence type="ECO:0000256" key="3">
    <source>
        <dbReference type="ARBA" id="ARBA00022643"/>
    </source>
</evidence>
<dbReference type="Gene3D" id="2.30.110.10">
    <property type="entry name" value="Electron Transport, Fmn-binding Protein, Chain A"/>
    <property type="match status" value="1"/>
</dbReference>
<keyword evidence="2" id="KW-0285">Flavoprotein</keyword>
<keyword evidence="7" id="KW-1185">Reference proteome</keyword>
<dbReference type="InterPro" id="IPR000659">
    <property type="entry name" value="Pyridox_Oxase"/>
</dbReference>
<comment type="cofactor">
    <cofactor evidence="1">
        <name>FMN</name>
        <dbReference type="ChEBI" id="CHEBI:58210"/>
    </cofactor>
</comment>
<dbReference type="GO" id="GO:0008615">
    <property type="term" value="P:pyridoxine biosynthetic process"/>
    <property type="evidence" value="ECO:0007669"/>
    <property type="project" value="InterPro"/>
</dbReference>
<dbReference type="RefSeq" id="WP_188763759.1">
    <property type="nucleotide sequence ID" value="NZ_BMJM01000012.1"/>
</dbReference>
<name>A0A917A063_9SPHN</name>
<dbReference type="AlphaFoldDB" id="A0A917A063"/>
<dbReference type="PANTHER" id="PTHR10851:SF3">
    <property type="entry name" value="PYRIDOXINE_PYRIDOXAMINE 5'-PHOSPHATE OXIDASE 2"/>
    <property type="match status" value="1"/>
</dbReference>
<reference evidence="6" key="2">
    <citation type="submission" date="2020-09" db="EMBL/GenBank/DDBJ databases">
        <authorList>
            <person name="Sun Q."/>
            <person name="Zhou Y."/>
        </authorList>
    </citation>
    <scope>NUCLEOTIDE SEQUENCE</scope>
    <source>
        <strain evidence="6">CGMCC 1.15519</strain>
    </source>
</reference>
<dbReference type="Pfam" id="PF12766">
    <property type="entry name" value="Pyridox_oxase_2"/>
    <property type="match status" value="1"/>
</dbReference>
<keyword evidence="4" id="KW-0560">Oxidoreductase</keyword>
<dbReference type="InterPro" id="IPR012349">
    <property type="entry name" value="Split_barrel_FMN-bd"/>
</dbReference>
<evidence type="ECO:0000259" key="5">
    <source>
        <dbReference type="Pfam" id="PF12766"/>
    </source>
</evidence>
<evidence type="ECO:0000313" key="7">
    <source>
        <dbReference type="Proteomes" id="UP000635071"/>
    </source>
</evidence>
<dbReference type="GO" id="GO:0004733">
    <property type="term" value="F:pyridoxamine phosphate oxidase activity"/>
    <property type="evidence" value="ECO:0007669"/>
    <property type="project" value="InterPro"/>
</dbReference>
<evidence type="ECO:0000313" key="6">
    <source>
        <dbReference type="EMBL" id="GGE19629.1"/>
    </source>
</evidence>
<organism evidence="6 7">
    <name type="scientific">Sandarakinorhabdus glacialis</name>
    <dbReference type="NCBI Taxonomy" id="1614636"/>
    <lineage>
        <taxon>Bacteria</taxon>
        <taxon>Pseudomonadati</taxon>
        <taxon>Pseudomonadota</taxon>
        <taxon>Alphaproteobacteria</taxon>
        <taxon>Sphingomonadales</taxon>
        <taxon>Sphingosinicellaceae</taxon>
        <taxon>Sandarakinorhabdus</taxon>
    </lineage>
</organism>
<dbReference type="PANTHER" id="PTHR10851">
    <property type="entry name" value="PYRIDOXINE-5-PHOSPHATE OXIDASE"/>
    <property type="match status" value="1"/>
</dbReference>
<accession>A0A917A063</accession>
<keyword evidence="3" id="KW-0288">FMN</keyword>
<evidence type="ECO:0000256" key="4">
    <source>
        <dbReference type="ARBA" id="ARBA00023002"/>
    </source>
</evidence>
<evidence type="ECO:0000256" key="1">
    <source>
        <dbReference type="ARBA" id="ARBA00001917"/>
    </source>
</evidence>
<evidence type="ECO:0000256" key="2">
    <source>
        <dbReference type="ARBA" id="ARBA00022630"/>
    </source>
</evidence>
<feature type="domain" description="Pyridoxamine 5'-phosphate oxidase Alr4036 family FMN-binding" evidence="5">
    <location>
        <begin position="12"/>
        <end position="97"/>
    </location>
</feature>
<gene>
    <name evidence="6" type="ORF">GCM10011529_27780</name>
</gene>
<dbReference type="GO" id="GO:0010181">
    <property type="term" value="F:FMN binding"/>
    <property type="evidence" value="ECO:0007669"/>
    <property type="project" value="InterPro"/>
</dbReference>
<sequence>MTELDSALDSAWRVLAQGAADPDSPVHTPSLSNIDTKGRPDSRILVLRAADRASASLRFHTDARSPKVAVLDGAPVHILAWHPAEAIQLRIAGIARIQTSIVQADEIWAAATPFSRRAYLAENAPGTVLPAPASGLPPTLDSRAPTEAELVPARQNFALVLVEITKIDWLHLARSGHRRAVFRRADNWLGEWLVP</sequence>
<protein>
    <recommendedName>
        <fullName evidence="5">Pyridoxamine 5'-phosphate oxidase Alr4036 family FMN-binding domain-containing protein</fullName>
    </recommendedName>
</protein>
<dbReference type="Proteomes" id="UP000635071">
    <property type="component" value="Unassembled WGS sequence"/>
</dbReference>
<dbReference type="SUPFAM" id="SSF50475">
    <property type="entry name" value="FMN-binding split barrel"/>
    <property type="match status" value="1"/>
</dbReference>
<dbReference type="EMBL" id="BMJM01000012">
    <property type="protein sequence ID" value="GGE19629.1"/>
    <property type="molecule type" value="Genomic_DNA"/>
</dbReference>
<dbReference type="InterPro" id="IPR024624">
    <property type="entry name" value="Pyridox_Oxase_Alr4036_FMN-bd"/>
</dbReference>